<dbReference type="InterPro" id="IPR002941">
    <property type="entry name" value="DNA_methylase_N4/N6"/>
</dbReference>
<accession>A0A1M7T5X5</accession>
<dbReference type="EMBL" id="LT670849">
    <property type="protein sequence ID" value="SHN66121.1"/>
    <property type="molecule type" value="Genomic_DNA"/>
</dbReference>
<evidence type="ECO:0000256" key="3">
    <source>
        <dbReference type="ARBA" id="ARBA00022679"/>
    </source>
</evidence>
<keyword evidence="8" id="KW-1185">Reference proteome</keyword>
<dbReference type="SUPFAM" id="SSF53335">
    <property type="entry name" value="S-adenosyl-L-methionine-dependent methyltransferases"/>
    <property type="match status" value="1"/>
</dbReference>
<name>A0A1M7T5X5_9BRAD</name>
<dbReference type="EC" id="2.1.1.-" evidence="5"/>
<dbReference type="InterPro" id="IPR050336">
    <property type="entry name" value="Chromosome_partition/occlusion"/>
</dbReference>
<dbReference type="PIRSF" id="PIRSF036758">
    <property type="entry name" value="Aden_M_ParB"/>
    <property type="match status" value="1"/>
</dbReference>
<dbReference type="REBASE" id="167246">
    <property type="entry name" value="M.Ber401ORF855P"/>
</dbReference>
<organism evidence="7 8">
    <name type="scientific">Bradyrhizobium erythrophlei</name>
    <dbReference type="NCBI Taxonomy" id="1437360"/>
    <lineage>
        <taxon>Bacteria</taxon>
        <taxon>Pseudomonadati</taxon>
        <taxon>Pseudomonadota</taxon>
        <taxon>Alphaproteobacteria</taxon>
        <taxon>Hyphomicrobiales</taxon>
        <taxon>Nitrobacteraceae</taxon>
        <taxon>Bradyrhizobium</taxon>
    </lineage>
</organism>
<dbReference type="InterPro" id="IPR002052">
    <property type="entry name" value="DNA_methylase_N6_adenine_CS"/>
</dbReference>
<dbReference type="GO" id="GO:0007059">
    <property type="term" value="P:chromosome segregation"/>
    <property type="evidence" value="ECO:0007669"/>
    <property type="project" value="TreeGrafter"/>
</dbReference>
<dbReference type="CDD" id="cd16403">
    <property type="entry name" value="ParB_N_like_MT"/>
    <property type="match status" value="1"/>
</dbReference>
<evidence type="ECO:0000256" key="5">
    <source>
        <dbReference type="RuleBase" id="RU362026"/>
    </source>
</evidence>
<dbReference type="SUPFAM" id="SSF110849">
    <property type="entry name" value="ParB/Sulfiredoxin"/>
    <property type="match status" value="1"/>
</dbReference>
<reference evidence="8" key="1">
    <citation type="submission" date="2016-11" db="EMBL/GenBank/DDBJ databases">
        <authorList>
            <person name="Varghese N."/>
            <person name="Submissions S."/>
        </authorList>
    </citation>
    <scope>NUCLEOTIDE SEQUENCE [LARGE SCALE GENOMIC DNA]</scope>
    <source>
        <strain evidence="8">GAS401</strain>
    </source>
</reference>
<evidence type="ECO:0000256" key="2">
    <source>
        <dbReference type="ARBA" id="ARBA00022603"/>
    </source>
</evidence>
<dbReference type="PRINTS" id="PR00508">
    <property type="entry name" value="S21N4MTFRASE"/>
</dbReference>
<dbReference type="Pfam" id="PF01555">
    <property type="entry name" value="N6_N4_Mtase"/>
    <property type="match status" value="1"/>
</dbReference>
<evidence type="ECO:0000259" key="6">
    <source>
        <dbReference type="SMART" id="SM00470"/>
    </source>
</evidence>
<comment type="similarity">
    <text evidence="1 5">Belongs to the N(4)/N(6)-methyltransferase family.</text>
</comment>
<evidence type="ECO:0000313" key="7">
    <source>
        <dbReference type="EMBL" id="SHN66121.1"/>
    </source>
</evidence>
<proteinExistence type="inferred from homology"/>
<dbReference type="PANTHER" id="PTHR33375">
    <property type="entry name" value="CHROMOSOME-PARTITIONING PROTEIN PARB-RELATED"/>
    <property type="match status" value="1"/>
</dbReference>
<dbReference type="Proteomes" id="UP000184096">
    <property type="component" value="Chromosome I"/>
</dbReference>
<comment type="catalytic activity">
    <reaction evidence="4">
        <text>a 2'-deoxyadenosine in DNA + S-adenosyl-L-methionine = an N(6)-methyl-2'-deoxyadenosine in DNA + S-adenosyl-L-homocysteine + H(+)</text>
        <dbReference type="Rhea" id="RHEA:15197"/>
        <dbReference type="Rhea" id="RHEA-COMP:12418"/>
        <dbReference type="Rhea" id="RHEA-COMP:12419"/>
        <dbReference type="ChEBI" id="CHEBI:15378"/>
        <dbReference type="ChEBI" id="CHEBI:57856"/>
        <dbReference type="ChEBI" id="CHEBI:59789"/>
        <dbReference type="ChEBI" id="CHEBI:90615"/>
        <dbReference type="ChEBI" id="CHEBI:90616"/>
        <dbReference type="EC" id="2.1.1.72"/>
    </reaction>
</comment>
<evidence type="ECO:0000256" key="1">
    <source>
        <dbReference type="ARBA" id="ARBA00006594"/>
    </source>
</evidence>
<dbReference type="GO" id="GO:0045881">
    <property type="term" value="P:positive regulation of sporulation resulting in formation of a cellular spore"/>
    <property type="evidence" value="ECO:0007669"/>
    <property type="project" value="TreeGrafter"/>
</dbReference>
<dbReference type="InterPro" id="IPR003115">
    <property type="entry name" value="ParB_N"/>
</dbReference>
<gene>
    <name evidence="7" type="ORF">SAMN05444170_0855</name>
</gene>
<dbReference type="GO" id="GO:0003677">
    <property type="term" value="F:DNA binding"/>
    <property type="evidence" value="ECO:0007669"/>
    <property type="project" value="InterPro"/>
</dbReference>
<dbReference type="AlphaFoldDB" id="A0A1M7T5X5"/>
<dbReference type="Gene3D" id="3.90.1530.10">
    <property type="entry name" value="Conserved hypothetical protein from pyrococcus furiosus pfu- 392566-001, ParB domain"/>
    <property type="match status" value="1"/>
</dbReference>
<dbReference type="Pfam" id="PF02195">
    <property type="entry name" value="ParB_N"/>
    <property type="match status" value="1"/>
</dbReference>
<sequence>MNTKVLRGEIQVTDVEIEEIKAATKNPRRHPSTQIKRLIESINTFGFVVPILVDRNGEIIAGHARYEVARKLGLQKIPVVRLEHLNNAQVKALRIADNRLTDLSEWDDQILAETLKDLSSQDLDFDIEVTGFAMAEIDLRIEGLSVEGAGQDAADDFPEPTDDVTVSKNGDMWRCGRHLIMCADSRSADAYERLLEGNKVDMVFSDPPYNVSIQGHVCGKGQIRHREFAMASGELDKHAFTAFLKTCCTLVARHCADGALVFLCMDWRHIGELLEASRDNFTELKNVCVWAKSNAGMGSLYRSQHEFVFVYKSGTGPHRNNVELGKNGRNRSNVWSYPNTTMFGRPSDEGYLAALHPTVKPVAMVADAILDCSARGEIVFDPFLGSGTTLIAAERVGRVCRGIEIDPLYVDTAIRRWQVYTGEKAVHATSGIRFDDALEQIEASIG</sequence>
<dbReference type="GO" id="GO:0009007">
    <property type="term" value="F:site-specific DNA-methyltransferase (adenine-specific) activity"/>
    <property type="evidence" value="ECO:0007669"/>
    <property type="project" value="UniProtKB-EC"/>
</dbReference>
<dbReference type="PANTHER" id="PTHR33375:SF1">
    <property type="entry name" value="CHROMOSOME-PARTITIONING PROTEIN PARB-RELATED"/>
    <property type="match status" value="1"/>
</dbReference>
<dbReference type="GO" id="GO:0005694">
    <property type="term" value="C:chromosome"/>
    <property type="evidence" value="ECO:0007669"/>
    <property type="project" value="TreeGrafter"/>
</dbReference>
<dbReference type="Gene3D" id="3.40.50.150">
    <property type="entry name" value="Vaccinia Virus protein VP39"/>
    <property type="match status" value="1"/>
</dbReference>
<evidence type="ECO:0000313" key="8">
    <source>
        <dbReference type="Proteomes" id="UP000184096"/>
    </source>
</evidence>
<dbReference type="PROSITE" id="PS00092">
    <property type="entry name" value="N6_MTASE"/>
    <property type="match status" value="1"/>
</dbReference>
<dbReference type="InterPro" id="IPR015840">
    <property type="entry name" value="DNA_MeTrfase_ParB"/>
</dbReference>
<dbReference type="InterPro" id="IPR001091">
    <property type="entry name" value="RM_Methyltransferase"/>
</dbReference>
<dbReference type="GO" id="GO:0008170">
    <property type="term" value="F:N-methyltransferase activity"/>
    <property type="evidence" value="ECO:0007669"/>
    <property type="project" value="InterPro"/>
</dbReference>
<dbReference type="SMART" id="SM00470">
    <property type="entry name" value="ParB"/>
    <property type="match status" value="1"/>
</dbReference>
<dbReference type="InterPro" id="IPR029063">
    <property type="entry name" value="SAM-dependent_MTases_sf"/>
</dbReference>
<dbReference type="InterPro" id="IPR036086">
    <property type="entry name" value="ParB/Sulfiredoxin_sf"/>
</dbReference>
<dbReference type="RefSeq" id="WP_072825810.1">
    <property type="nucleotide sequence ID" value="NZ_LT670849.1"/>
</dbReference>
<keyword evidence="3" id="KW-0808">Transferase</keyword>
<evidence type="ECO:0000256" key="4">
    <source>
        <dbReference type="ARBA" id="ARBA00047942"/>
    </source>
</evidence>
<keyword evidence="2 7" id="KW-0489">Methyltransferase</keyword>
<feature type="domain" description="ParB-like N-terminal" evidence="6">
    <location>
        <begin position="13"/>
        <end position="99"/>
    </location>
</feature>
<protein>
    <recommendedName>
        <fullName evidence="5">Methyltransferase</fullName>
        <ecNumber evidence="5">2.1.1.-</ecNumber>
    </recommendedName>
</protein>
<dbReference type="GO" id="GO:0032259">
    <property type="term" value="P:methylation"/>
    <property type="evidence" value="ECO:0007669"/>
    <property type="project" value="UniProtKB-KW"/>
</dbReference>